<evidence type="ECO:0000313" key="2">
    <source>
        <dbReference type="EMBL" id="MCG7937514.1"/>
    </source>
</evidence>
<accession>A0A9E4K2F9</accession>
<dbReference type="Pfam" id="PF13619">
    <property type="entry name" value="KTSC"/>
    <property type="match status" value="1"/>
</dbReference>
<sequence>MPEMQFVDSSNIEAIGYESDLQELHVRFLKGGETYVYYGVDEWVFQEMMQADSKGRYLIDNIKGHYDYGKA</sequence>
<dbReference type="Proteomes" id="UP000886687">
    <property type="component" value="Unassembled WGS sequence"/>
</dbReference>
<feature type="domain" description="KTSC" evidence="1">
    <location>
        <begin position="8"/>
        <end position="66"/>
    </location>
</feature>
<name>A0A9E4K2F9_9GAMM</name>
<reference evidence="2" key="1">
    <citation type="journal article" date="2021" name="Proc. Natl. Acad. Sci. U.S.A.">
        <title>Global biogeography of chemosynthetic symbionts reveals both localized and globally distributed symbiont groups. .</title>
        <authorList>
            <person name="Osvatic J.T."/>
            <person name="Wilkins L.G.E."/>
            <person name="Leibrecht L."/>
            <person name="Leray M."/>
            <person name="Zauner S."/>
            <person name="Polzin J."/>
            <person name="Camacho Y."/>
            <person name="Gros O."/>
            <person name="van Gils J.A."/>
            <person name="Eisen J.A."/>
            <person name="Petersen J.M."/>
            <person name="Yuen B."/>
        </authorList>
    </citation>
    <scope>NUCLEOTIDE SEQUENCE</scope>
    <source>
        <strain evidence="2">MAGL173</strain>
    </source>
</reference>
<evidence type="ECO:0000259" key="1">
    <source>
        <dbReference type="Pfam" id="PF13619"/>
    </source>
</evidence>
<dbReference type="EMBL" id="JAEPDI010000001">
    <property type="protein sequence ID" value="MCG7937514.1"/>
    <property type="molecule type" value="Genomic_DNA"/>
</dbReference>
<evidence type="ECO:0000313" key="3">
    <source>
        <dbReference type="Proteomes" id="UP000886687"/>
    </source>
</evidence>
<protein>
    <submittedName>
        <fullName evidence="2">KTSC domain-containing protein</fullName>
    </submittedName>
</protein>
<dbReference type="AlphaFoldDB" id="A0A9E4K2F9"/>
<comment type="caution">
    <text evidence="2">The sequence shown here is derived from an EMBL/GenBank/DDBJ whole genome shotgun (WGS) entry which is preliminary data.</text>
</comment>
<dbReference type="InterPro" id="IPR025309">
    <property type="entry name" value="KTSC_dom"/>
</dbReference>
<gene>
    <name evidence="2" type="ORF">JAZ04_01465</name>
</gene>
<proteinExistence type="predicted"/>
<organism evidence="2 3">
    <name type="scientific">Candidatus Thiodiazotropha lotti</name>
    <dbReference type="NCBI Taxonomy" id="2792787"/>
    <lineage>
        <taxon>Bacteria</taxon>
        <taxon>Pseudomonadati</taxon>
        <taxon>Pseudomonadota</taxon>
        <taxon>Gammaproteobacteria</taxon>
        <taxon>Chromatiales</taxon>
        <taxon>Sedimenticolaceae</taxon>
        <taxon>Candidatus Thiodiazotropha</taxon>
    </lineage>
</organism>